<proteinExistence type="predicted"/>
<dbReference type="Proteomes" id="UP000663868">
    <property type="component" value="Unassembled WGS sequence"/>
</dbReference>
<dbReference type="AlphaFoldDB" id="A0A813M1M1"/>
<reference evidence="1" key="1">
    <citation type="submission" date="2021-02" db="EMBL/GenBank/DDBJ databases">
        <authorList>
            <person name="Nowell W R."/>
        </authorList>
    </citation>
    <scope>NUCLEOTIDE SEQUENCE</scope>
</reference>
<organism evidence="1 3">
    <name type="scientific">Adineta steineri</name>
    <dbReference type="NCBI Taxonomy" id="433720"/>
    <lineage>
        <taxon>Eukaryota</taxon>
        <taxon>Metazoa</taxon>
        <taxon>Spiralia</taxon>
        <taxon>Gnathifera</taxon>
        <taxon>Rotifera</taxon>
        <taxon>Eurotatoria</taxon>
        <taxon>Bdelloidea</taxon>
        <taxon>Adinetida</taxon>
        <taxon>Adinetidae</taxon>
        <taxon>Adineta</taxon>
    </lineage>
</organism>
<dbReference type="EMBL" id="CAJNOE010000003">
    <property type="protein sequence ID" value="CAF0714517.1"/>
    <property type="molecule type" value="Genomic_DNA"/>
</dbReference>
<accession>A0A813M1M1</accession>
<evidence type="ECO:0000313" key="1">
    <source>
        <dbReference type="EMBL" id="CAF0714517.1"/>
    </source>
</evidence>
<dbReference type="EMBL" id="CAJOBB010000256">
    <property type="protein sequence ID" value="CAF3628984.1"/>
    <property type="molecule type" value="Genomic_DNA"/>
</dbReference>
<dbReference type="Proteomes" id="UP000663860">
    <property type="component" value="Unassembled WGS sequence"/>
</dbReference>
<protein>
    <submittedName>
        <fullName evidence="1">Uncharacterized protein</fullName>
    </submittedName>
</protein>
<gene>
    <name evidence="1" type="ORF">IZO911_LOCUS707</name>
    <name evidence="2" type="ORF">KXQ929_LOCUS6560</name>
</gene>
<sequence length="236" mass="28130">MEKSLKQLKCIERISRQTRHYRTHLNQVCNDNLHTQLSLLDDQCERNIARRTSSQQIEEERKKLLRLTIEQITKEQEPSLLTDETQIISKNNENSSSPFIILPSRKTPCNLFSHNCQFYPCQPVYQYTSFMTKDHDKTLQKRSLSVEKSTNNTDASSIHDSFKQNRRQLPPLTRNQYYELHRHMSLQRKKVELDKQNLLLRERVTDRKTFGYIKTQQRQLSQAIKHHLQISAKFCE</sequence>
<name>A0A813M1M1_9BILA</name>
<comment type="caution">
    <text evidence="1">The sequence shown here is derived from an EMBL/GenBank/DDBJ whole genome shotgun (WGS) entry which is preliminary data.</text>
</comment>
<evidence type="ECO:0000313" key="2">
    <source>
        <dbReference type="EMBL" id="CAF3628984.1"/>
    </source>
</evidence>
<evidence type="ECO:0000313" key="3">
    <source>
        <dbReference type="Proteomes" id="UP000663860"/>
    </source>
</evidence>